<dbReference type="AlphaFoldDB" id="A0A2C5YBV3"/>
<feature type="active site" evidence="9">
    <location>
        <position position="426"/>
    </location>
</feature>
<dbReference type="InterPro" id="IPR000169">
    <property type="entry name" value="Pept_cys_AS"/>
</dbReference>
<feature type="active site" evidence="9">
    <location>
        <position position="123"/>
    </location>
</feature>
<dbReference type="SUPFAM" id="SSF54001">
    <property type="entry name" value="Cysteine proteinases"/>
    <property type="match status" value="1"/>
</dbReference>
<feature type="region of interest" description="Disordered" evidence="10">
    <location>
        <begin position="1"/>
        <end position="28"/>
    </location>
</feature>
<evidence type="ECO:0000256" key="4">
    <source>
        <dbReference type="ARBA" id="ARBA00022801"/>
    </source>
</evidence>
<comment type="subcellular location">
    <subcellularLocation>
        <location evidence="8">Mitochondrion</location>
    </subcellularLocation>
    <subcellularLocation>
        <location evidence="8">Cytoplasm</location>
    </subcellularLocation>
</comment>
<dbReference type="PANTHER" id="PTHR10363:SF2">
    <property type="entry name" value="BLEOMYCIN HYDROLASE"/>
    <property type="match status" value="1"/>
</dbReference>
<gene>
    <name evidence="11" type="ORF">CDD81_3055</name>
</gene>
<evidence type="ECO:0000256" key="2">
    <source>
        <dbReference type="ARBA" id="ARBA00022490"/>
    </source>
</evidence>
<dbReference type="InterPro" id="IPR038765">
    <property type="entry name" value="Papain-like_cys_pep_sf"/>
</dbReference>
<keyword evidence="8" id="KW-0496">Mitochondrion</keyword>
<organism evidence="11 12">
    <name type="scientific">Ophiocordyceps australis</name>
    <dbReference type="NCBI Taxonomy" id="1399860"/>
    <lineage>
        <taxon>Eukaryota</taxon>
        <taxon>Fungi</taxon>
        <taxon>Dikarya</taxon>
        <taxon>Ascomycota</taxon>
        <taxon>Pezizomycotina</taxon>
        <taxon>Sordariomycetes</taxon>
        <taxon>Hypocreomycetidae</taxon>
        <taxon>Hypocreales</taxon>
        <taxon>Ophiocordycipitaceae</taxon>
        <taxon>Ophiocordyceps</taxon>
    </lineage>
</organism>
<comment type="function">
    <text evidence="8">Has aminopeptidase activity, shortening substrate peptides sequentially by 1 amino acid. Has bleomycin hydrolase activity, which can protect the cell from the toxic effects of bleomycin. Has homocysteine-thiolactonase activity, protecting the cell against homocysteine toxicity.</text>
</comment>
<dbReference type="Pfam" id="PF03051">
    <property type="entry name" value="Peptidase_C1_2"/>
    <property type="match status" value="1"/>
</dbReference>
<dbReference type="EC" id="3.4.22.40" evidence="8"/>
<dbReference type="EMBL" id="NJET01000020">
    <property type="protein sequence ID" value="PHH65196.1"/>
    <property type="molecule type" value="Genomic_DNA"/>
</dbReference>
<comment type="caution">
    <text evidence="11">The sequence shown here is derived from an EMBL/GenBank/DDBJ whole genome shotgun (WGS) entry which is preliminary data.</text>
</comment>
<comment type="function">
    <text evidence="6">The normal physiological role of the enzyme is unknown, but it is not essential for the viability of yeast cells. Has aminopeptidase activity, shortening substrate peptides sequentially by 1 amino acid. Has bleomycin hydrolase activity, which can protect the cell from the toxic effects of bleomycin. Has homocysteine-thiolactonase activity, protecting the cell against homocysteine toxicity. Acts as a repressor in the GAL4 regulatory system, but this does not require either the peptidase or nucleic acid-binding activities.</text>
</comment>
<dbReference type="GO" id="GO:0005739">
    <property type="term" value="C:mitochondrion"/>
    <property type="evidence" value="ECO:0007669"/>
    <property type="project" value="UniProtKB-SubCell"/>
</dbReference>
<evidence type="ECO:0000313" key="12">
    <source>
        <dbReference type="Proteomes" id="UP000226192"/>
    </source>
</evidence>
<dbReference type="FunFam" id="3.90.70.10:FF:000021">
    <property type="entry name" value="Bleomycin hydrolase"/>
    <property type="match status" value="1"/>
</dbReference>
<evidence type="ECO:0000256" key="5">
    <source>
        <dbReference type="ARBA" id="ARBA00022807"/>
    </source>
</evidence>
<keyword evidence="3 8" id="KW-0645">Protease</keyword>
<dbReference type="CDD" id="cd00585">
    <property type="entry name" value="Peptidase_C1B"/>
    <property type="match status" value="1"/>
</dbReference>
<protein>
    <recommendedName>
        <fullName evidence="8">Cysteine proteinase 1, mitochondrial</fullName>
        <ecNumber evidence="8">3.4.22.40</ecNumber>
    </recommendedName>
</protein>
<dbReference type="GO" id="GO:0006508">
    <property type="term" value="P:proteolysis"/>
    <property type="evidence" value="ECO:0007669"/>
    <property type="project" value="UniProtKB-KW"/>
</dbReference>
<evidence type="ECO:0000256" key="10">
    <source>
        <dbReference type="SAM" id="MobiDB-lite"/>
    </source>
</evidence>
<evidence type="ECO:0000256" key="3">
    <source>
        <dbReference type="ARBA" id="ARBA00022670"/>
    </source>
</evidence>
<evidence type="ECO:0000256" key="1">
    <source>
        <dbReference type="ARBA" id="ARBA00000423"/>
    </source>
</evidence>
<evidence type="ECO:0000256" key="9">
    <source>
        <dbReference type="PIRSR" id="PIRSR005700-1"/>
    </source>
</evidence>
<comment type="subunit">
    <text evidence="7">Homohexamer. Binds to nucleic acids. Binds single-stranded DNA and RNA with higher affinity than double-stranded DNA.</text>
</comment>
<dbReference type="GO" id="GO:0004197">
    <property type="term" value="F:cysteine-type endopeptidase activity"/>
    <property type="evidence" value="ECO:0007669"/>
    <property type="project" value="UniProtKB-EC"/>
</dbReference>
<dbReference type="Gene3D" id="3.90.70.10">
    <property type="entry name" value="Cysteine proteinases"/>
    <property type="match status" value="1"/>
</dbReference>
<dbReference type="Proteomes" id="UP000226192">
    <property type="component" value="Unassembled WGS sequence"/>
</dbReference>
<proteinExistence type="inferred from homology"/>
<sequence>MGGQLSKSSTAASQEKLGHRRRDDMGIRQKEEVCLEDVRVSEKEALLEPSRIAQGLPLDAVSELPCRILQDAKNRLALRALSSSNPKQVLTSQATRIADQQIFNTKLPFEGAPITNQRSSGRCWIFASTNVFRVALMKKYKLDAFELSQAYLFYWDKLEKSNWFLEQIIDTAAEPLDGRLVQTLLGDPVSDGGQWDMAYNLVDKYGLVPQVIYPDSWNAKNSGVLNSILTTKLREFALKLRRMLRNPGQSSGTVKSAKGDMMREVQQVLTLLLGPPPKPTEAFTWQYRDSEGTAHELSIKPVAFARDIWSAELRISSSIIESMLCLVHDPRHEPLSLLTVSRLGNVVGGRDIRYINVDMETIKSACVHMIKAGLPVFFGCDVGKASDSASGIMDTALFDWEVGLGTGLDGMSKAQRLQAGQSQMTHAMVLTAVHVDQETGRPVRWRVQNSWGAESGDKGWFVMADGWMDEYVFEAVVDARFCTNEVRQVVDREPEVLPLWDPMGALAAPM</sequence>
<evidence type="ECO:0000256" key="8">
    <source>
        <dbReference type="PIRNR" id="PIRNR005700"/>
    </source>
</evidence>
<keyword evidence="12" id="KW-1185">Reference proteome</keyword>
<evidence type="ECO:0000256" key="7">
    <source>
        <dbReference type="ARBA" id="ARBA00026080"/>
    </source>
</evidence>
<dbReference type="PANTHER" id="PTHR10363">
    <property type="entry name" value="BLEOMYCIN HYDROLASE"/>
    <property type="match status" value="1"/>
</dbReference>
<dbReference type="PIRSF" id="PIRSF005700">
    <property type="entry name" value="PepC"/>
    <property type="match status" value="1"/>
</dbReference>
<comment type="similarity">
    <text evidence="8">Belongs to the peptidase C1 family.</text>
</comment>
<accession>A0A2C5YBV3</accession>
<dbReference type="GO" id="GO:0043418">
    <property type="term" value="P:homocysteine catabolic process"/>
    <property type="evidence" value="ECO:0007669"/>
    <property type="project" value="TreeGrafter"/>
</dbReference>
<keyword evidence="4 8" id="KW-0378">Hydrolase</keyword>
<evidence type="ECO:0000313" key="11">
    <source>
        <dbReference type="EMBL" id="PHH65196.1"/>
    </source>
</evidence>
<feature type="compositionally biased region" description="Polar residues" evidence="10">
    <location>
        <begin position="1"/>
        <end position="13"/>
    </location>
</feature>
<name>A0A2C5YBV3_9HYPO</name>
<keyword evidence="2 8" id="KW-0963">Cytoplasm</keyword>
<reference evidence="11 12" key="1">
    <citation type="submission" date="2017-06" db="EMBL/GenBank/DDBJ databases">
        <title>Ant-infecting Ophiocordyceps genomes reveal a high diversity of potential behavioral manipulation genes and a possible major role for enterotoxins.</title>
        <authorList>
            <person name="De Bekker C."/>
            <person name="Evans H.C."/>
            <person name="Brachmann A."/>
            <person name="Hughes D.P."/>
        </authorList>
    </citation>
    <scope>NUCLEOTIDE SEQUENCE [LARGE SCALE GENOMIC DNA]</scope>
    <source>
        <strain evidence="11 12">Map64</strain>
    </source>
</reference>
<dbReference type="OrthoDB" id="2666448at2759"/>
<dbReference type="GO" id="GO:0070005">
    <property type="term" value="F:cysteine-type aminopeptidase activity"/>
    <property type="evidence" value="ECO:0007669"/>
    <property type="project" value="InterPro"/>
</dbReference>
<evidence type="ECO:0000256" key="6">
    <source>
        <dbReference type="ARBA" id="ARBA00025347"/>
    </source>
</evidence>
<dbReference type="InterPro" id="IPR004134">
    <property type="entry name" value="Peptidase_C1B"/>
</dbReference>
<dbReference type="GO" id="GO:0009636">
    <property type="term" value="P:response to toxic substance"/>
    <property type="evidence" value="ECO:0007669"/>
    <property type="project" value="TreeGrafter"/>
</dbReference>
<dbReference type="STRING" id="1399860.A0A2C5YBV3"/>
<feature type="active site" evidence="9">
    <location>
        <position position="449"/>
    </location>
</feature>
<dbReference type="PROSITE" id="PS00139">
    <property type="entry name" value="THIOL_PROTEASE_CYS"/>
    <property type="match status" value="1"/>
</dbReference>
<comment type="catalytic activity">
    <reaction evidence="1 8">
        <text>Inactivates bleomycin B2 (a cytotoxic glycometallopeptide) by hydrolysis of a carboxyamide bond of beta-aminoalanine, but also shows general aminopeptidase activity. The specificity varies somewhat with source, but amino acid arylamides of Met, Leu and Ala are preferred.</text>
        <dbReference type="EC" id="3.4.22.40"/>
    </reaction>
</comment>
<keyword evidence="5 8" id="KW-0788">Thiol protease</keyword>